<dbReference type="Proteomes" id="UP000466517">
    <property type="component" value="Chromosome"/>
</dbReference>
<keyword evidence="4 7" id="KW-0812">Transmembrane</keyword>
<dbReference type="KEGG" id="mmag:MMAD_12150"/>
<dbReference type="InterPro" id="IPR001958">
    <property type="entry name" value="Tet-R_TetA/multi-R_MdtG-like"/>
</dbReference>
<dbReference type="NCBIfam" id="TIGR03920">
    <property type="entry name" value="T7SS_EccD"/>
    <property type="match status" value="1"/>
</dbReference>
<accession>A0A7I7XCC8</accession>
<feature type="transmembrane region" description="Helical" evidence="7">
    <location>
        <begin position="309"/>
        <end position="327"/>
    </location>
</feature>
<dbReference type="EMBL" id="AP022610">
    <property type="protein sequence ID" value="BBZ26920.1"/>
    <property type="molecule type" value="Genomic_DNA"/>
</dbReference>
<proteinExistence type="inferred from homology"/>
<feature type="transmembrane region" description="Helical" evidence="7">
    <location>
        <begin position="392"/>
        <end position="412"/>
    </location>
</feature>
<feature type="transmembrane region" description="Helical" evidence="7">
    <location>
        <begin position="281"/>
        <end position="303"/>
    </location>
</feature>
<dbReference type="InterPro" id="IPR044049">
    <property type="entry name" value="EccD_transm"/>
</dbReference>
<organism evidence="9 10">
    <name type="scientific">Mycolicibacterium madagascariense</name>
    <dbReference type="NCBI Taxonomy" id="212765"/>
    <lineage>
        <taxon>Bacteria</taxon>
        <taxon>Bacillati</taxon>
        <taxon>Actinomycetota</taxon>
        <taxon>Actinomycetes</taxon>
        <taxon>Mycobacteriales</taxon>
        <taxon>Mycobacteriaceae</taxon>
        <taxon>Mycolicibacterium</taxon>
    </lineage>
</organism>
<keyword evidence="3" id="KW-1003">Cell membrane</keyword>
<evidence type="ECO:0000313" key="9">
    <source>
        <dbReference type="EMBL" id="BBZ26920.1"/>
    </source>
</evidence>
<feature type="transmembrane region" description="Helical" evidence="7">
    <location>
        <begin position="116"/>
        <end position="133"/>
    </location>
</feature>
<feature type="transmembrane region" description="Helical" evidence="7">
    <location>
        <begin position="339"/>
        <end position="372"/>
    </location>
</feature>
<sequence>MSRVCIRRESGYPTASIDVALPADAPVVELLPAIVALFDDGTESVEAAHPWRLDHPTRGPLRDHVSLCANDVRDGDLLVLVSDRDPPLGVLHTDPWHPVIAAGPPAHATGPTPRDVLVVLTTLLGAAVLASAAGSERALPALVVAAVGAVAALVIAVVTEYVVPICLSLVATAAATGFLAVPSTPATPNVFLGATAALCTALLTTRLSTRASPPLIATAAVAFATAVATVVALPAAATGALLASIAVAQLALAPRIAAWATGLAPPDARCDAAERAVRAHAVLSGLVAGAAAGGAAGAVVAAVGARTSASGAPAILDVLIGVALLLRARTYADPPRQSWLVAGAVVAIAAGGAAWPVLLCPVAGMLVLTGLVAARGPTIGPAAARLIDRAEYAVLVAILPVAAWAAGVHDLLARLPVP</sequence>
<protein>
    <submittedName>
        <fullName evidence="9">Type VII secretion integral membrane protein EccD</fullName>
    </submittedName>
</protein>
<feature type="transmembrane region" description="Helical" evidence="7">
    <location>
        <begin position="165"/>
        <end position="184"/>
    </location>
</feature>
<feature type="transmembrane region" description="Helical" evidence="7">
    <location>
        <begin position="139"/>
        <end position="158"/>
    </location>
</feature>
<dbReference type="GO" id="GO:0005886">
    <property type="term" value="C:plasma membrane"/>
    <property type="evidence" value="ECO:0007669"/>
    <property type="project" value="UniProtKB-SubCell"/>
</dbReference>
<evidence type="ECO:0000256" key="5">
    <source>
        <dbReference type="ARBA" id="ARBA00022989"/>
    </source>
</evidence>
<gene>
    <name evidence="9" type="ORF">MMAD_12150</name>
</gene>
<evidence type="ECO:0000256" key="6">
    <source>
        <dbReference type="ARBA" id="ARBA00023136"/>
    </source>
</evidence>
<evidence type="ECO:0000256" key="7">
    <source>
        <dbReference type="SAM" id="Phobius"/>
    </source>
</evidence>
<evidence type="ECO:0000313" key="10">
    <source>
        <dbReference type="Proteomes" id="UP000466517"/>
    </source>
</evidence>
<dbReference type="InterPro" id="IPR006707">
    <property type="entry name" value="T7SS_EccD"/>
</dbReference>
<feature type="domain" description="EccD-like transmembrane" evidence="8">
    <location>
        <begin position="117"/>
        <end position="412"/>
    </location>
</feature>
<dbReference type="Pfam" id="PF19053">
    <property type="entry name" value="EccD"/>
    <property type="match status" value="1"/>
</dbReference>
<keyword evidence="6 7" id="KW-0472">Membrane</keyword>
<comment type="similarity">
    <text evidence="2">Belongs to the EccD/Snm4 family.</text>
</comment>
<reference evidence="9 10" key="1">
    <citation type="journal article" date="2019" name="Emerg. Microbes Infect.">
        <title>Comprehensive subspecies identification of 175 nontuberculous mycobacteria species based on 7547 genomic profiles.</title>
        <authorList>
            <person name="Matsumoto Y."/>
            <person name="Kinjo T."/>
            <person name="Motooka D."/>
            <person name="Nabeya D."/>
            <person name="Jung N."/>
            <person name="Uechi K."/>
            <person name="Horii T."/>
            <person name="Iida T."/>
            <person name="Fujita J."/>
            <person name="Nakamura S."/>
        </authorList>
    </citation>
    <scope>NUCLEOTIDE SEQUENCE [LARGE SCALE GENOMIC DNA]</scope>
    <source>
        <strain evidence="9 10">JCM 13574</strain>
    </source>
</reference>
<dbReference type="Pfam" id="PF08817">
    <property type="entry name" value="YukD"/>
    <property type="match status" value="1"/>
</dbReference>
<feature type="transmembrane region" description="Helical" evidence="7">
    <location>
        <begin position="190"/>
        <end position="208"/>
    </location>
</feature>
<comment type="subcellular location">
    <subcellularLocation>
        <location evidence="1">Cell membrane</location>
        <topology evidence="1">Multi-pass membrane protein</topology>
    </subcellularLocation>
</comment>
<evidence type="ECO:0000256" key="1">
    <source>
        <dbReference type="ARBA" id="ARBA00004651"/>
    </source>
</evidence>
<dbReference type="AlphaFoldDB" id="A0A7I7XCC8"/>
<dbReference type="PRINTS" id="PR01035">
    <property type="entry name" value="TCRTETA"/>
</dbReference>
<feature type="transmembrane region" description="Helical" evidence="7">
    <location>
        <begin position="215"/>
        <end position="235"/>
    </location>
</feature>
<evidence type="ECO:0000259" key="8">
    <source>
        <dbReference type="Pfam" id="PF19053"/>
    </source>
</evidence>
<dbReference type="InterPro" id="IPR024962">
    <property type="entry name" value="YukD-like"/>
</dbReference>
<dbReference type="GO" id="GO:0022857">
    <property type="term" value="F:transmembrane transporter activity"/>
    <property type="evidence" value="ECO:0007669"/>
    <property type="project" value="InterPro"/>
</dbReference>
<evidence type="ECO:0000256" key="3">
    <source>
        <dbReference type="ARBA" id="ARBA00022475"/>
    </source>
</evidence>
<feature type="transmembrane region" description="Helical" evidence="7">
    <location>
        <begin position="241"/>
        <end position="260"/>
    </location>
</feature>
<keyword evidence="5 7" id="KW-1133">Transmembrane helix</keyword>
<keyword evidence="10" id="KW-1185">Reference proteome</keyword>
<evidence type="ECO:0000256" key="2">
    <source>
        <dbReference type="ARBA" id="ARBA00006162"/>
    </source>
</evidence>
<evidence type="ECO:0000256" key="4">
    <source>
        <dbReference type="ARBA" id="ARBA00022692"/>
    </source>
</evidence>
<name>A0A7I7XCC8_9MYCO</name>
<dbReference type="Gene3D" id="3.10.20.90">
    <property type="entry name" value="Phosphatidylinositol 3-kinase Catalytic Subunit, Chain A, domain 1"/>
    <property type="match status" value="1"/>
</dbReference>